<comment type="similarity">
    <text evidence="2">Belongs to the N-acylglucosamine 2-epimerase family.</text>
</comment>
<evidence type="ECO:0000256" key="4">
    <source>
        <dbReference type="HAMAP-Rule" id="MF_00929"/>
    </source>
</evidence>
<dbReference type="InterPro" id="IPR008928">
    <property type="entry name" value="6-hairpin_glycosidase_sf"/>
</dbReference>
<protein>
    <recommendedName>
        <fullName evidence="4">Cellobiose 2-epimerase</fullName>
        <shortName evidence="4">CE</shortName>
        <ecNumber evidence="4">5.1.3.11</ecNumber>
    </recommendedName>
</protein>
<gene>
    <name evidence="5" type="primary">ce_1</name>
    <name evidence="5" type="ORF">Verru16b_01806</name>
</gene>
<evidence type="ECO:0000256" key="1">
    <source>
        <dbReference type="ARBA" id="ARBA00001470"/>
    </source>
</evidence>
<dbReference type="InterPro" id="IPR012341">
    <property type="entry name" value="6hp_glycosidase-like_sf"/>
</dbReference>
<dbReference type="Pfam" id="PF07221">
    <property type="entry name" value="GlcNAc_2-epim"/>
    <property type="match status" value="1"/>
</dbReference>
<keyword evidence="3 4" id="KW-0413">Isomerase</keyword>
<dbReference type="KEGG" id="obg:Verru16b_01806"/>
<evidence type="ECO:0000256" key="3">
    <source>
        <dbReference type="ARBA" id="ARBA00023235"/>
    </source>
</evidence>
<dbReference type="InterPro" id="IPR010819">
    <property type="entry name" value="AGE/CE"/>
</dbReference>
<dbReference type="Proteomes" id="UP000095228">
    <property type="component" value="Chromosome"/>
</dbReference>
<dbReference type="OrthoDB" id="5141876at2"/>
<dbReference type="GO" id="GO:0047736">
    <property type="term" value="F:cellobiose epimerase activity"/>
    <property type="evidence" value="ECO:0007669"/>
    <property type="project" value="UniProtKB-UniRule"/>
</dbReference>
<dbReference type="PATRIC" id="fig|1838286.3.peg.1818"/>
<evidence type="ECO:0000313" key="6">
    <source>
        <dbReference type="Proteomes" id="UP000095228"/>
    </source>
</evidence>
<accession>A0A1D8AV08</accession>
<comment type="similarity">
    <text evidence="4">Belongs to the cellobiose 2-epimerase family.</text>
</comment>
<comment type="catalytic activity">
    <reaction evidence="1 4">
        <text>D-cellobiose = beta-D-glucosyl-(1-&gt;4)-D-mannopyranose</text>
        <dbReference type="Rhea" id="RHEA:23384"/>
        <dbReference type="ChEBI" id="CHEBI:17057"/>
        <dbReference type="ChEBI" id="CHEBI:47931"/>
        <dbReference type="EC" id="5.1.3.11"/>
    </reaction>
</comment>
<organism evidence="5 6">
    <name type="scientific">Lacunisphaera limnophila</name>
    <dbReference type="NCBI Taxonomy" id="1838286"/>
    <lineage>
        <taxon>Bacteria</taxon>
        <taxon>Pseudomonadati</taxon>
        <taxon>Verrucomicrobiota</taxon>
        <taxon>Opitutia</taxon>
        <taxon>Opitutales</taxon>
        <taxon>Opitutaceae</taxon>
        <taxon>Lacunisphaera</taxon>
    </lineage>
</organism>
<evidence type="ECO:0000313" key="5">
    <source>
        <dbReference type="EMBL" id="AOS44738.1"/>
    </source>
</evidence>
<dbReference type="EMBL" id="CP016094">
    <property type="protein sequence ID" value="AOS44738.1"/>
    <property type="molecule type" value="Genomic_DNA"/>
</dbReference>
<name>A0A1D8AV08_9BACT</name>
<dbReference type="STRING" id="1838286.Verru16b_01806"/>
<keyword evidence="6" id="KW-1185">Reference proteome</keyword>
<dbReference type="AlphaFoldDB" id="A0A1D8AV08"/>
<dbReference type="InterPro" id="IPR028584">
    <property type="entry name" value="Cellobiose_2_epim"/>
</dbReference>
<dbReference type="Gene3D" id="1.50.10.10">
    <property type="match status" value="1"/>
</dbReference>
<dbReference type="HAMAP" id="MF_00929">
    <property type="entry name" value="Cellobiose_2_epim"/>
    <property type="match status" value="1"/>
</dbReference>
<dbReference type="GO" id="GO:0005975">
    <property type="term" value="P:carbohydrate metabolic process"/>
    <property type="evidence" value="ECO:0007669"/>
    <property type="project" value="InterPro"/>
</dbReference>
<evidence type="ECO:0000256" key="2">
    <source>
        <dbReference type="ARBA" id="ARBA00008558"/>
    </source>
</evidence>
<dbReference type="EC" id="5.1.3.11" evidence="4"/>
<dbReference type="SMR" id="A0A1D8AV08"/>
<sequence length="404" mass="44705">MTVVTPTDLLAAIEADLRGNILPFWIKQVANRPARTFHGALSNDLTVDPAVERGALLTSRILWTYAAALRQYGDAAYRAMADLAHEDLMAHYHDAGQGGFYWSIAADGAVLRDRKQVYGQAFAIYALSEYHAATGLRAPLDQAITVFQLLERHAREPAHGGYLEAFARDWSPITDMRLSAVDQNDPKSQNTMLHVMEAYTRLLNVWPDPGLRRALREIVELMLTRIVDARTAHLGLFFTVDWRRTSDRISYGHDIEAAWLLTRAAAALGEPAVTARTEALALRIAEVTLAEGTDTDGAIFNLGDPTGIIDPSKEWWPQAEAVVGFLEAFRISGEARYLAAAAKTWGFIATRLIDRQQGEWFRGVTREGVVNPAFEKVSFWKCPYHNGRLGLEAVARLGMAATAG</sequence>
<reference evidence="5 6" key="1">
    <citation type="submission" date="2016-06" db="EMBL/GenBank/DDBJ databases">
        <title>Three novel species with peptidoglycan cell walls form the new genus Lacunisphaera gen. nov. in the family Opitutaceae of the verrucomicrobial subdivision 4.</title>
        <authorList>
            <person name="Rast P."/>
            <person name="Gloeckner I."/>
            <person name="Jogler M."/>
            <person name="Boedeker C."/>
            <person name="Jeske O."/>
            <person name="Wiegand S."/>
            <person name="Reinhardt R."/>
            <person name="Schumann P."/>
            <person name="Rohde M."/>
            <person name="Spring S."/>
            <person name="Gloeckner F.O."/>
            <person name="Jogler C."/>
        </authorList>
    </citation>
    <scope>NUCLEOTIDE SEQUENCE [LARGE SCALE GENOMIC DNA]</scope>
    <source>
        <strain evidence="5 6">IG16b</strain>
    </source>
</reference>
<comment type="function">
    <text evidence="4">Catalyzes the reversible epimerization of cellobiose to 4-O-beta-D-glucopyranosyl-D-mannose (Glc-Man).</text>
</comment>
<dbReference type="SUPFAM" id="SSF48208">
    <property type="entry name" value="Six-hairpin glycosidases"/>
    <property type="match status" value="1"/>
</dbReference>
<dbReference type="PANTHER" id="PTHR15108">
    <property type="entry name" value="N-ACYLGLUCOSAMINE-2-EPIMERASE"/>
    <property type="match status" value="1"/>
</dbReference>
<dbReference type="RefSeq" id="WP_069961961.1">
    <property type="nucleotide sequence ID" value="NZ_CP016094.1"/>
</dbReference>
<proteinExistence type="inferred from homology"/>